<dbReference type="HAMAP" id="MF_00128">
    <property type="entry name" value="NrdI"/>
    <property type="match status" value="1"/>
</dbReference>
<evidence type="ECO:0000313" key="6">
    <source>
        <dbReference type="Proteomes" id="UP000217210"/>
    </source>
</evidence>
<evidence type="ECO:0000256" key="1">
    <source>
        <dbReference type="ARBA" id="ARBA00003999"/>
    </source>
</evidence>
<dbReference type="PANTHER" id="PTHR37297:SF1">
    <property type="entry name" value="PROTEIN NRDI"/>
    <property type="match status" value="1"/>
</dbReference>
<dbReference type="OrthoDB" id="350535at2"/>
<dbReference type="PIRSF" id="PIRSF005087">
    <property type="entry name" value="NrdI"/>
    <property type="match status" value="1"/>
</dbReference>
<dbReference type="InterPro" id="IPR004465">
    <property type="entry name" value="RNR_NrdI"/>
</dbReference>
<dbReference type="GO" id="GO:0010181">
    <property type="term" value="F:FMN binding"/>
    <property type="evidence" value="ECO:0007669"/>
    <property type="project" value="InterPro"/>
</dbReference>
<gene>
    <name evidence="4 5" type="primary">nrdI</name>
    <name evidence="5" type="ORF">B1sIIB91_01340</name>
</gene>
<dbReference type="AlphaFoldDB" id="A0A249L5R3"/>
<comment type="function">
    <text evidence="1 4">Probably involved in ribonucleotide reductase function.</text>
</comment>
<comment type="similarity">
    <text evidence="2 4">Belongs to the NrdI family.</text>
</comment>
<keyword evidence="6" id="KW-1185">Reference proteome</keyword>
<dbReference type="Pfam" id="PF07972">
    <property type="entry name" value="Flavodoxin_NdrI"/>
    <property type="match status" value="1"/>
</dbReference>
<reference evidence="5 6" key="1">
    <citation type="submission" date="2016-07" db="EMBL/GenBank/DDBJ databases">
        <title>High microdiversification within the ubiquitous acI lineage of Actinobacteria.</title>
        <authorList>
            <person name="Neuenschwander S.M."/>
            <person name="Salcher M."/>
            <person name="Ghai R."/>
            <person name="Pernthaler J."/>
        </authorList>
    </citation>
    <scope>NUCLEOTIDE SEQUENCE [LARGE SCALE GENOMIC DNA]</scope>
    <source>
        <strain evidence="5">MMS-IIB-91</strain>
    </source>
</reference>
<sequence>MHQVVYFSNVSENTKRFVEKLDVDAVRIPLNQKLEIPQVNKPFVLITPTYGTTDADSGIPKQVIKFLNLAHNRALLKGVIASGNTNFGSKYCYAGKLVADKCNVPLLYKFELIGTKYDVEMVTERMENLWTQF</sequence>
<accession>A0A249L5R3</accession>
<name>A0A249L5R3_9ACTN</name>
<dbReference type="KEGG" id="nab:B1sIIB91_01340"/>
<protein>
    <recommendedName>
        <fullName evidence="3 4">Protein NrdI</fullName>
    </recommendedName>
</protein>
<dbReference type="EMBL" id="CP016779">
    <property type="protein sequence ID" value="ASY24421.1"/>
    <property type="molecule type" value="Genomic_DNA"/>
</dbReference>
<dbReference type="PANTHER" id="PTHR37297">
    <property type="entry name" value="PROTEIN NRDI"/>
    <property type="match status" value="1"/>
</dbReference>
<dbReference type="NCBIfam" id="TIGR00333">
    <property type="entry name" value="nrdI"/>
    <property type="match status" value="1"/>
</dbReference>
<evidence type="ECO:0000256" key="3">
    <source>
        <dbReference type="ARBA" id="ARBA00020129"/>
    </source>
</evidence>
<organism evidence="5 6">
    <name type="scientific">Candidatus Nanopelagicus abundans</name>
    <dbReference type="NCBI Taxonomy" id="1884916"/>
    <lineage>
        <taxon>Bacteria</taxon>
        <taxon>Bacillati</taxon>
        <taxon>Actinomycetota</taxon>
        <taxon>Actinomycetes</taxon>
        <taxon>Candidatus Nanopelagicales</taxon>
        <taxon>Candidatus Nanopelagicaceae</taxon>
        <taxon>Candidatus Nanopelagicus</taxon>
    </lineage>
</organism>
<dbReference type="InterPro" id="IPR029039">
    <property type="entry name" value="Flavoprotein-like_sf"/>
</dbReference>
<evidence type="ECO:0000256" key="2">
    <source>
        <dbReference type="ARBA" id="ARBA00009942"/>
    </source>
</evidence>
<dbReference type="Proteomes" id="UP000217210">
    <property type="component" value="Chromosome"/>
</dbReference>
<dbReference type="Gene3D" id="3.40.50.360">
    <property type="match status" value="1"/>
</dbReference>
<dbReference type="InterPro" id="IPR020852">
    <property type="entry name" value="RNR_Ib_NrdI_bac"/>
</dbReference>
<evidence type="ECO:0000256" key="4">
    <source>
        <dbReference type="HAMAP-Rule" id="MF_00128"/>
    </source>
</evidence>
<proteinExistence type="inferred from homology"/>
<dbReference type="SUPFAM" id="SSF52218">
    <property type="entry name" value="Flavoproteins"/>
    <property type="match status" value="1"/>
</dbReference>
<evidence type="ECO:0000313" key="5">
    <source>
        <dbReference type="EMBL" id="ASY24421.1"/>
    </source>
</evidence>